<dbReference type="InterPro" id="IPR003661">
    <property type="entry name" value="HisK_dim/P_dom"/>
</dbReference>
<dbReference type="PANTHER" id="PTHR43711:SF26">
    <property type="entry name" value="SENSOR HISTIDINE KINASE RCSC"/>
    <property type="match status" value="1"/>
</dbReference>
<dbReference type="PANTHER" id="PTHR43711">
    <property type="entry name" value="TWO-COMPONENT HISTIDINE KINASE"/>
    <property type="match status" value="1"/>
</dbReference>
<dbReference type="Gene3D" id="3.30.565.10">
    <property type="entry name" value="Histidine kinase-like ATPase, C-terminal domain"/>
    <property type="match status" value="1"/>
</dbReference>
<name>A0ABV2CW00_9RHOO</name>
<evidence type="ECO:0000256" key="5">
    <source>
        <dbReference type="ARBA" id="ARBA00022777"/>
    </source>
</evidence>
<dbReference type="Gene3D" id="1.10.287.130">
    <property type="match status" value="1"/>
</dbReference>
<dbReference type="SMART" id="SM00387">
    <property type="entry name" value="HATPase_c"/>
    <property type="match status" value="1"/>
</dbReference>
<dbReference type="SMART" id="SM00388">
    <property type="entry name" value="HisKA"/>
    <property type="match status" value="1"/>
</dbReference>
<evidence type="ECO:0000256" key="1">
    <source>
        <dbReference type="ARBA" id="ARBA00000085"/>
    </source>
</evidence>
<comment type="caution">
    <text evidence="8">The sequence shown here is derived from an EMBL/GenBank/DDBJ whole genome shotgun (WGS) entry which is preliminary data.</text>
</comment>
<dbReference type="PROSITE" id="PS50109">
    <property type="entry name" value="HIS_KIN"/>
    <property type="match status" value="1"/>
</dbReference>
<dbReference type="SUPFAM" id="SSF47384">
    <property type="entry name" value="Homodimeric domain of signal transducing histidine kinase"/>
    <property type="match status" value="1"/>
</dbReference>
<keyword evidence="4" id="KW-0808">Transferase</keyword>
<gene>
    <name evidence="8" type="ORF">ABVT11_19830</name>
</gene>
<protein>
    <recommendedName>
        <fullName evidence="2">histidine kinase</fullName>
        <ecNumber evidence="2">2.7.13.3</ecNumber>
    </recommendedName>
</protein>
<accession>A0ABV2CW00</accession>
<feature type="domain" description="Histidine kinase" evidence="7">
    <location>
        <begin position="187"/>
        <end position="403"/>
    </location>
</feature>
<dbReference type="SUPFAM" id="SSF55874">
    <property type="entry name" value="ATPase domain of HSP90 chaperone/DNA topoisomerase II/histidine kinase"/>
    <property type="match status" value="1"/>
</dbReference>
<reference evidence="8 9" key="1">
    <citation type="submission" date="2024-07" db="EMBL/GenBank/DDBJ databases">
        <title>Uliginosibacterium paludis KCTC:42655.</title>
        <authorList>
            <person name="Kim M.K."/>
        </authorList>
    </citation>
    <scope>NUCLEOTIDE SEQUENCE [LARGE SCALE GENOMIC DNA]</scope>
    <source>
        <strain evidence="8 9">KCTC 42655</strain>
    </source>
</reference>
<dbReference type="InterPro" id="IPR004358">
    <property type="entry name" value="Sig_transdc_His_kin-like_C"/>
</dbReference>
<keyword evidence="8" id="KW-0067">ATP-binding</keyword>
<sequence length="409" mass="44796">MPAHSLTLPESSHSTIWLLSLQGELAMQIGTSLDAAQMLRTFLLALTRRLQLRAAQVWWLGDAGVERHAYPSRSISLWQEDPEREAWCEAALGSQYAGSVAHGSLRALRISAFAVLFLEEAGVVCSPGALAVLEALMPRLAFACQACLDHRRSRALLDLTRLQNSELQEARERAEAAWRSKSEFLAAISHEMRTPLNSVLGFSELLRLELAGNEMEEYANSIYSSGRHLLAMFNDLLDLAKLDARRLVLHPEDIDLRQLCEDVWAPYGAEAQRKQIEGELRIEAGLPQRIVVDPVRLRQIINNLLGNALKFTHRGRVSLSVSRADGMLAFAVSDSGPGIPAEAHGRIFERFSQAGHGSARNAEGTGLGLAIARELAEEMGGFILLESTVGQGSVFTLVLPPVAPGLLED</sequence>
<evidence type="ECO:0000313" key="9">
    <source>
        <dbReference type="Proteomes" id="UP001548590"/>
    </source>
</evidence>
<organism evidence="8 9">
    <name type="scientific">Uliginosibacterium paludis</name>
    <dbReference type="NCBI Taxonomy" id="1615952"/>
    <lineage>
        <taxon>Bacteria</taxon>
        <taxon>Pseudomonadati</taxon>
        <taxon>Pseudomonadota</taxon>
        <taxon>Betaproteobacteria</taxon>
        <taxon>Rhodocyclales</taxon>
        <taxon>Zoogloeaceae</taxon>
        <taxon>Uliginosibacterium</taxon>
    </lineage>
</organism>
<comment type="catalytic activity">
    <reaction evidence="1">
        <text>ATP + protein L-histidine = ADP + protein N-phospho-L-histidine.</text>
        <dbReference type="EC" id="2.7.13.3"/>
    </reaction>
</comment>
<dbReference type="InterPro" id="IPR036890">
    <property type="entry name" value="HATPase_C_sf"/>
</dbReference>
<dbReference type="InterPro" id="IPR050736">
    <property type="entry name" value="Sensor_HK_Regulatory"/>
</dbReference>
<evidence type="ECO:0000313" key="8">
    <source>
        <dbReference type="EMBL" id="MET1492097.1"/>
    </source>
</evidence>
<keyword evidence="8" id="KW-0547">Nucleotide-binding</keyword>
<dbReference type="Proteomes" id="UP001548590">
    <property type="component" value="Unassembled WGS sequence"/>
</dbReference>
<dbReference type="Pfam" id="PF02518">
    <property type="entry name" value="HATPase_c"/>
    <property type="match status" value="1"/>
</dbReference>
<proteinExistence type="predicted"/>
<dbReference type="InterPro" id="IPR003594">
    <property type="entry name" value="HATPase_dom"/>
</dbReference>
<dbReference type="CDD" id="cd16922">
    <property type="entry name" value="HATPase_EvgS-ArcB-TorS-like"/>
    <property type="match status" value="1"/>
</dbReference>
<dbReference type="EMBL" id="JBEWLZ010000021">
    <property type="protein sequence ID" value="MET1492097.1"/>
    <property type="molecule type" value="Genomic_DNA"/>
</dbReference>
<keyword evidence="5" id="KW-0418">Kinase</keyword>
<dbReference type="GO" id="GO:0005524">
    <property type="term" value="F:ATP binding"/>
    <property type="evidence" value="ECO:0007669"/>
    <property type="project" value="UniProtKB-KW"/>
</dbReference>
<evidence type="ECO:0000256" key="3">
    <source>
        <dbReference type="ARBA" id="ARBA00022553"/>
    </source>
</evidence>
<dbReference type="EC" id="2.7.13.3" evidence="2"/>
<dbReference type="InterPro" id="IPR036097">
    <property type="entry name" value="HisK_dim/P_sf"/>
</dbReference>
<evidence type="ECO:0000256" key="6">
    <source>
        <dbReference type="ARBA" id="ARBA00023012"/>
    </source>
</evidence>
<dbReference type="Pfam" id="PF00512">
    <property type="entry name" value="HisKA"/>
    <property type="match status" value="1"/>
</dbReference>
<evidence type="ECO:0000256" key="4">
    <source>
        <dbReference type="ARBA" id="ARBA00022679"/>
    </source>
</evidence>
<keyword evidence="6" id="KW-0902">Two-component regulatory system</keyword>
<dbReference type="PRINTS" id="PR00344">
    <property type="entry name" value="BCTRLSENSOR"/>
</dbReference>
<dbReference type="CDD" id="cd00082">
    <property type="entry name" value="HisKA"/>
    <property type="match status" value="1"/>
</dbReference>
<dbReference type="RefSeq" id="WP_345927955.1">
    <property type="nucleotide sequence ID" value="NZ_JBDIVF010000005.1"/>
</dbReference>
<keyword evidence="9" id="KW-1185">Reference proteome</keyword>
<evidence type="ECO:0000256" key="2">
    <source>
        <dbReference type="ARBA" id="ARBA00012438"/>
    </source>
</evidence>
<evidence type="ECO:0000259" key="7">
    <source>
        <dbReference type="PROSITE" id="PS50109"/>
    </source>
</evidence>
<keyword evidence="3" id="KW-0597">Phosphoprotein</keyword>
<dbReference type="InterPro" id="IPR005467">
    <property type="entry name" value="His_kinase_dom"/>
</dbReference>